<comment type="caution">
    <text evidence="1">The sequence shown here is derived from an EMBL/GenBank/DDBJ whole genome shotgun (WGS) entry which is preliminary data.</text>
</comment>
<dbReference type="Proteomes" id="UP000288216">
    <property type="component" value="Unassembled WGS sequence"/>
</dbReference>
<proteinExistence type="predicted"/>
<gene>
    <name evidence="1" type="ORF">scyTo_0025571</name>
</gene>
<name>A0A401QHT9_SCYTO</name>
<keyword evidence="2" id="KW-1185">Reference proteome</keyword>
<evidence type="ECO:0000313" key="1">
    <source>
        <dbReference type="EMBL" id="GCB84903.1"/>
    </source>
</evidence>
<protein>
    <submittedName>
        <fullName evidence="1">Uncharacterized protein</fullName>
    </submittedName>
</protein>
<dbReference type="AlphaFoldDB" id="A0A401QHT9"/>
<organism evidence="1 2">
    <name type="scientific">Scyliorhinus torazame</name>
    <name type="common">Cloudy catshark</name>
    <name type="synonym">Catulus torazame</name>
    <dbReference type="NCBI Taxonomy" id="75743"/>
    <lineage>
        <taxon>Eukaryota</taxon>
        <taxon>Metazoa</taxon>
        <taxon>Chordata</taxon>
        <taxon>Craniata</taxon>
        <taxon>Vertebrata</taxon>
        <taxon>Chondrichthyes</taxon>
        <taxon>Elasmobranchii</taxon>
        <taxon>Galeomorphii</taxon>
        <taxon>Galeoidea</taxon>
        <taxon>Carcharhiniformes</taxon>
        <taxon>Scyliorhinidae</taxon>
        <taxon>Scyliorhinus</taxon>
    </lineage>
</organism>
<dbReference type="OrthoDB" id="432953at2759"/>
<sequence>KFLFYALKSSDVLDILVPILYYLNDARADQCKLSSDAHSVPA</sequence>
<accession>A0A401QHT9</accession>
<feature type="non-terminal residue" evidence="1">
    <location>
        <position position="1"/>
    </location>
</feature>
<reference evidence="1 2" key="1">
    <citation type="journal article" date="2018" name="Nat. Ecol. Evol.">
        <title>Shark genomes provide insights into elasmobranch evolution and the origin of vertebrates.</title>
        <authorList>
            <person name="Hara Y"/>
            <person name="Yamaguchi K"/>
            <person name="Onimaru K"/>
            <person name="Kadota M"/>
            <person name="Koyanagi M"/>
            <person name="Keeley SD"/>
            <person name="Tatsumi K"/>
            <person name="Tanaka K"/>
            <person name="Motone F"/>
            <person name="Kageyama Y"/>
            <person name="Nozu R"/>
            <person name="Adachi N"/>
            <person name="Nishimura O"/>
            <person name="Nakagawa R"/>
            <person name="Tanegashima C"/>
            <person name="Kiyatake I"/>
            <person name="Matsumoto R"/>
            <person name="Murakumo K"/>
            <person name="Nishida K"/>
            <person name="Terakita A"/>
            <person name="Kuratani S"/>
            <person name="Sato K"/>
            <person name="Hyodo S Kuraku.S."/>
        </authorList>
    </citation>
    <scope>NUCLEOTIDE SEQUENCE [LARGE SCALE GENOMIC DNA]</scope>
</reference>
<dbReference type="STRING" id="75743.A0A401QHT9"/>
<dbReference type="Pfam" id="PF09742">
    <property type="entry name" value="Dymeclin"/>
    <property type="match status" value="1"/>
</dbReference>
<evidence type="ECO:0000313" key="2">
    <source>
        <dbReference type="Proteomes" id="UP000288216"/>
    </source>
</evidence>
<dbReference type="EMBL" id="BFAA01107050">
    <property type="protein sequence ID" value="GCB84903.1"/>
    <property type="molecule type" value="Genomic_DNA"/>
</dbReference>